<organism evidence="11 12">
    <name type="scientific">Leishmania mexicana (strain MHOM/GT/2001/U1103)</name>
    <dbReference type="NCBI Taxonomy" id="929439"/>
    <lineage>
        <taxon>Eukaryota</taxon>
        <taxon>Discoba</taxon>
        <taxon>Euglenozoa</taxon>
        <taxon>Kinetoplastea</taxon>
        <taxon>Metakinetoplastina</taxon>
        <taxon>Trypanosomatida</taxon>
        <taxon>Trypanosomatidae</taxon>
        <taxon>Leishmaniinae</taxon>
        <taxon>Leishmania</taxon>
    </lineage>
</organism>
<dbReference type="PROSITE" id="PS51192">
    <property type="entry name" value="HELICASE_ATP_BIND_1"/>
    <property type="match status" value="1"/>
</dbReference>
<evidence type="ECO:0000256" key="5">
    <source>
        <dbReference type="ARBA" id="ARBA00022840"/>
    </source>
</evidence>
<dbReference type="SUPFAM" id="SSF52540">
    <property type="entry name" value="P-loop containing nucleoside triphosphate hydrolases"/>
    <property type="match status" value="1"/>
</dbReference>
<dbReference type="RefSeq" id="XP_003875923.1">
    <property type="nucleotide sequence ID" value="XM_003875874.1"/>
</dbReference>
<accession>E9AWV1</accession>
<dbReference type="GO" id="GO:0003724">
    <property type="term" value="F:RNA helicase activity"/>
    <property type="evidence" value="ECO:0007669"/>
    <property type="project" value="UniProtKB-EC"/>
</dbReference>
<evidence type="ECO:0000259" key="10">
    <source>
        <dbReference type="PROSITE" id="PS51194"/>
    </source>
</evidence>
<dbReference type="InterPro" id="IPR027417">
    <property type="entry name" value="P-loop_NTPase"/>
</dbReference>
<feature type="compositionally biased region" description="Basic and acidic residues" evidence="8">
    <location>
        <begin position="156"/>
        <end position="166"/>
    </location>
</feature>
<dbReference type="InterPro" id="IPR001650">
    <property type="entry name" value="Helicase_C-like"/>
</dbReference>
<feature type="region of interest" description="Disordered" evidence="8">
    <location>
        <begin position="232"/>
        <end position="262"/>
    </location>
</feature>
<dbReference type="AlphaFoldDB" id="E9AWV1"/>
<name>E9AWV1_LEIMU</name>
<dbReference type="FunFam" id="3.40.50.300:FF:001369">
    <property type="entry name" value="Putative pre-mRNA splicing factor"/>
    <property type="match status" value="1"/>
</dbReference>
<dbReference type="InterPro" id="IPR011709">
    <property type="entry name" value="DEAD-box_helicase_OB_fold"/>
</dbReference>
<dbReference type="PANTHER" id="PTHR18934">
    <property type="entry name" value="ATP-DEPENDENT RNA HELICASE"/>
    <property type="match status" value="1"/>
</dbReference>
<evidence type="ECO:0000256" key="4">
    <source>
        <dbReference type="ARBA" id="ARBA00022806"/>
    </source>
</evidence>
<evidence type="ECO:0000313" key="11">
    <source>
        <dbReference type="EMBL" id="CBZ27437.1"/>
    </source>
</evidence>
<dbReference type="OrthoDB" id="10253254at2759"/>
<feature type="compositionally biased region" description="Basic residues" evidence="8">
    <location>
        <begin position="106"/>
        <end position="117"/>
    </location>
</feature>
<feature type="compositionally biased region" description="Low complexity" evidence="8">
    <location>
        <begin position="407"/>
        <end position="422"/>
    </location>
</feature>
<evidence type="ECO:0000256" key="6">
    <source>
        <dbReference type="ARBA" id="ARBA00038040"/>
    </source>
</evidence>
<evidence type="ECO:0000256" key="3">
    <source>
        <dbReference type="ARBA" id="ARBA00022801"/>
    </source>
</evidence>
<dbReference type="EMBL" id="FR799577">
    <property type="protein sequence ID" value="CBZ27437.1"/>
    <property type="molecule type" value="Genomic_DNA"/>
</dbReference>
<dbReference type="GeneID" id="13454537"/>
<dbReference type="KEGG" id="lmi:LMXM_24_1100"/>
<evidence type="ECO:0000256" key="8">
    <source>
        <dbReference type="SAM" id="MobiDB-lite"/>
    </source>
</evidence>
<sequence>MLHGWVRPCTSHGQCPRVPARHTCAHTPRFLPLVAAITSGYGLVKLYSYGPYTSLFTFSRPPPHPILPTRPRCLSASLCPVPPSPSKRAAVLNRYGKARGADTHQSARRRIRNHSHRQTGTETHHRRRRRKPGRDFYKVHQRTLKHDAMDAVSSDHGIKRPREANTPRHTSPFVSASDDVAASLQEQAQRFISQLEMGEVLEHDRDTTEAVMTGTDESAQWAYGSDYYLRHDGEDGKEHSSRSHAVGSTAAAAAARESASDAQADKARKIVVSLTVTPPSFFTSGNDFETRVLSRRSAAAAHKDDDDDGGDLDGRDGSATSRFLHEAFRTSDVDIIVPVVSHSCSLAVSASKGSQTLAELKRLMDRERTNRDAMDTSKSSLTQLLHKDTYGRVVSGEEKGVAGVGSGSAPAHAHSGSASSFAGDRRNDDGEEEEAKYLKRQLRLEQERLAEMARFRGASAASSTAPPPAAGGANSQWGSNQENRRQRKDEQLARIEERKAQLETLADDAVEVERRDAMRRQRESLPIHHCKDELLRYIGESPVTVVVGETGSGKTTQLVQYLYQRGYARHGKVIGCTQPRRLAAIGVARRVSDEMGCALGTTVGYSIHLDDTTTADTRVKFMTDGVLLRETVNDPSLDKYSVVMLDEAHERSVDTDVLMGVLKLALHRRGDLKLIVTSATMDVRKFSAFFGNAPCYEIPGQTFPVKIHYSPTPVADYVAEAVFRVCQLHLQMPLDDKHDILVFMTGREDVYGTCELIHRRLTELSPQHLSTLLIMPCLSEAASACSTGIGVLDATPAGLRKVVVATNVAETSLTIDGVRYVVDCGFMKTNVYRPSIGMNTLQRYPTSQAQANQRKGRAGRTTEGTCYRLYTEEQYAEEMLPNSVPEIQRSSVDSVVLLLKSIGVHRLRDFDFMDAPPAANVRSSMFHLWVLGFLDDAGAITEQGQQALEFPMSPVLAKLLLESAKMGCALEMARIVAMISADPKNLFELPKGREKVAQQHHSRFYSNDSDHLTLLHVFTQYLDHGRSRQWAQDHFLHSPTLARAHDVFAQLIEKLRKVHLPIQSCGHAEIDKVRYCLAKAFALQAAQRSDRRWTEYRPLLNAGVTCAVHPASAVHARSEMPPYIVYNDLLLTHKEYLVMVTAVEPEWLVESSRGIYEMRHGVTLSSTTTAALSSFAVAAATTPTPSTASRASPASMSLSPTARSASKGSTNVSAEANAPVKKPAFGMLSSRRRPNI</sequence>
<feature type="region of interest" description="Disordered" evidence="8">
    <location>
        <begin position="150"/>
        <end position="173"/>
    </location>
</feature>
<evidence type="ECO:0000256" key="2">
    <source>
        <dbReference type="ARBA" id="ARBA00022741"/>
    </source>
</evidence>
<comment type="catalytic activity">
    <reaction evidence="7">
        <text>ATP + H2O = ADP + phosphate + H(+)</text>
        <dbReference type="Rhea" id="RHEA:13065"/>
        <dbReference type="ChEBI" id="CHEBI:15377"/>
        <dbReference type="ChEBI" id="CHEBI:15378"/>
        <dbReference type="ChEBI" id="CHEBI:30616"/>
        <dbReference type="ChEBI" id="CHEBI:43474"/>
        <dbReference type="ChEBI" id="CHEBI:456216"/>
        <dbReference type="EC" id="3.6.4.13"/>
    </reaction>
</comment>
<dbReference type="Gene3D" id="1.20.120.1080">
    <property type="match status" value="1"/>
</dbReference>
<feature type="region of interest" description="Disordered" evidence="8">
    <location>
        <begin position="1183"/>
        <end position="1218"/>
    </location>
</feature>
<feature type="region of interest" description="Disordered" evidence="8">
    <location>
        <begin position="456"/>
        <end position="490"/>
    </location>
</feature>
<dbReference type="Proteomes" id="UP000007259">
    <property type="component" value="Chromosome 24"/>
</dbReference>
<dbReference type="InterPro" id="IPR014001">
    <property type="entry name" value="Helicase_ATP-bd"/>
</dbReference>
<dbReference type="OMA" id="NAPCYEI"/>
<dbReference type="GO" id="GO:0016787">
    <property type="term" value="F:hydrolase activity"/>
    <property type="evidence" value="ECO:0007669"/>
    <property type="project" value="UniProtKB-KW"/>
</dbReference>
<protein>
    <recommendedName>
        <fullName evidence="1">RNA helicase</fullName>
        <ecNumber evidence="1">3.6.4.13</ecNumber>
    </recommendedName>
</protein>
<dbReference type="CDD" id="cd18791">
    <property type="entry name" value="SF2_C_RHA"/>
    <property type="match status" value="1"/>
</dbReference>
<dbReference type="PROSITE" id="PS51194">
    <property type="entry name" value="HELICASE_CTER"/>
    <property type="match status" value="1"/>
</dbReference>
<dbReference type="GO" id="GO:0005524">
    <property type="term" value="F:ATP binding"/>
    <property type="evidence" value="ECO:0007669"/>
    <property type="project" value="UniProtKB-KW"/>
</dbReference>
<feature type="domain" description="Helicase ATP-binding" evidence="9">
    <location>
        <begin position="535"/>
        <end position="699"/>
    </location>
</feature>
<feature type="compositionally biased region" description="Low complexity" evidence="8">
    <location>
        <begin position="243"/>
        <end position="262"/>
    </location>
</feature>
<feature type="region of interest" description="Disordered" evidence="8">
    <location>
        <begin position="97"/>
        <end position="133"/>
    </location>
</feature>
<dbReference type="Pfam" id="PF21010">
    <property type="entry name" value="HA2_C"/>
    <property type="match status" value="1"/>
</dbReference>
<dbReference type="SMART" id="SM00487">
    <property type="entry name" value="DEXDc"/>
    <property type="match status" value="1"/>
</dbReference>
<dbReference type="InterPro" id="IPR011545">
    <property type="entry name" value="DEAD/DEAH_box_helicase_dom"/>
</dbReference>
<dbReference type="InterPro" id="IPR002464">
    <property type="entry name" value="DNA/RNA_helicase_DEAH_CS"/>
</dbReference>
<dbReference type="FunFam" id="3.40.50.300:FF:000145">
    <property type="entry name" value="probable ATP-dependent RNA helicase DHX40"/>
    <property type="match status" value="1"/>
</dbReference>
<dbReference type="Pfam" id="PF07717">
    <property type="entry name" value="OB_NTP_bind"/>
    <property type="match status" value="1"/>
</dbReference>
<proteinExistence type="inferred from homology"/>
<feature type="domain" description="Helicase C-terminal" evidence="10">
    <location>
        <begin position="724"/>
        <end position="903"/>
    </location>
</feature>
<feature type="compositionally biased region" description="Basic and acidic residues" evidence="8">
    <location>
        <begin position="232"/>
        <end position="241"/>
    </location>
</feature>
<dbReference type="EC" id="3.6.4.13" evidence="1"/>
<reference evidence="11 12" key="1">
    <citation type="journal article" date="2011" name="Genome Res.">
        <title>Chromosome and gene copy number variation allow major structural change between species and strains of Leishmania.</title>
        <authorList>
            <person name="Rogers M.B."/>
            <person name="Hilley J.D."/>
            <person name="Dickens N.J."/>
            <person name="Wilkes J."/>
            <person name="Bates P.A."/>
            <person name="Depledge D.P."/>
            <person name="Harris D."/>
            <person name="Her Y."/>
            <person name="Herzyk P."/>
            <person name="Imamura H."/>
            <person name="Otto T.D."/>
            <person name="Sanders M."/>
            <person name="Seeger K."/>
            <person name="Dujardin J.C."/>
            <person name="Berriman M."/>
            <person name="Smith D.F."/>
            <person name="Hertz-Fowler C."/>
            <person name="Mottram J.C."/>
        </authorList>
    </citation>
    <scope>NUCLEOTIDE SEQUENCE [LARGE SCALE GENOMIC DNA]</scope>
    <source>
        <strain evidence="11 12">MHOM/GT/2001/U1103</strain>
    </source>
</reference>
<feature type="region of interest" description="Disordered" evidence="8">
    <location>
        <begin position="399"/>
        <end position="435"/>
    </location>
</feature>
<gene>
    <name evidence="11" type="ORF">LMXM_24_1100</name>
</gene>
<dbReference type="Gene3D" id="3.40.50.300">
    <property type="entry name" value="P-loop containing nucleotide triphosphate hydrolases"/>
    <property type="match status" value="2"/>
</dbReference>
<keyword evidence="12" id="KW-1185">Reference proteome</keyword>
<feature type="compositionally biased region" description="Low complexity" evidence="8">
    <location>
        <begin position="1183"/>
        <end position="1197"/>
    </location>
</feature>
<dbReference type="PANTHER" id="PTHR18934:SF91">
    <property type="entry name" value="PRE-MRNA-SPLICING FACTOR ATP-DEPENDENT RNA HELICASE PRP16"/>
    <property type="match status" value="1"/>
</dbReference>
<dbReference type="SMART" id="SM00847">
    <property type="entry name" value="HA2"/>
    <property type="match status" value="1"/>
</dbReference>
<evidence type="ECO:0000313" key="12">
    <source>
        <dbReference type="Proteomes" id="UP000007259"/>
    </source>
</evidence>
<keyword evidence="3" id="KW-0378">Hydrolase</keyword>
<keyword evidence="5" id="KW-0067">ATP-binding</keyword>
<dbReference type="Pfam" id="PF00271">
    <property type="entry name" value="Helicase_C"/>
    <property type="match status" value="1"/>
</dbReference>
<dbReference type="SMART" id="SM00490">
    <property type="entry name" value="HELICc"/>
    <property type="match status" value="1"/>
</dbReference>
<dbReference type="InterPro" id="IPR007502">
    <property type="entry name" value="Helicase-assoc_dom"/>
</dbReference>
<dbReference type="GO" id="GO:0003723">
    <property type="term" value="F:RNA binding"/>
    <property type="evidence" value="ECO:0007669"/>
    <property type="project" value="TreeGrafter"/>
</dbReference>
<dbReference type="Pfam" id="PF00270">
    <property type="entry name" value="DEAD"/>
    <property type="match status" value="1"/>
</dbReference>
<evidence type="ECO:0000256" key="1">
    <source>
        <dbReference type="ARBA" id="ARBA00012552"/>
    </source>
</evidence>
<comment type="similarity">
    <text evidence="6">Belongs to the DEAD box helicase family. DEAH subfamily. PRP16 sub-subfamily.</text>
</comment>
<feature type="compositionally biased region" description="Polar residues" evidence="8">
    <location>
        <begin position="1198"/>
        <end position="1214"/>
    </location>
</feature>
<keyword evidence="2" id="KW-0547">Nucleotide-binding</keyword>
<evidence type="ECO:0000259" key="9">
    <source>
        <dbReference type="PROSITE" id="PS51192"/>
    </source>
</evidence>
<dbReference type="PROSITE" id="PS00690">
    <property type="entry name" value="DEAH_ATP_HELICASE"/>
    <property type="match status" value="1"/>
</dbReference>
<evidence type="ECO:0000256" key="7">
    <source>
        <dbReference type="ARBA" id="ARBA00047984"/>
    </source>
</evidence>
<dbReference type="PhylomeDB" id="E9AWV1"/>
<dbReference type="VEuPathDB" id="TriTrypDB:LmxM.24.1100"/>
<keyword evidence="4" id="KW-0347">Helicase</keyword>